<dbReference type="CTD" id="33578"/>
<reference evidence="3" key="1">
    <citation type="submission" date="2025-08" db="UniProtKB">
        <authorList>
            <consortium name="RefSeq"/>
        </authorList>
    </citation>
    <scope>IDENTIFICATION</scope>
    <source>
        <tissue evidence="3">Whole body</tissue>
    </source>
</reference>
<protein>
    <submittedName>
        <fullName evidence="3">Uncharacterized protein LOC112455622</fullName>
    </submittedName>
</protein>
<evidence type="ECO:0000313" key="3">
    <source>
        <dbReference type="RefSeq" id="XP_024873419.1"/>
    </source>
</evidence>
<name>A0A6J1PU86_9HYME</name>
<dbReference type="Proteomes" id="UP000504618">
    <property type="component" value="Unplaced"/>
</dbReference>
<sequence length="186" mass="21088">MEEMQSTDDSFNYARSLLVKKGKEIMELNEKIERQAMQILVQEEANHNISRQLRCWRSKAMSLETQILAIKAHLEAEQTNDDNKALLEAIESCKISGNVNFEETSGDSGITPDIFMPENNTHQGDSTKVTNEPVVGDSAKEFERPVCVRFADDTKDAESKDVESKPLKKQAKQRDYPVISYTENDT</sequence>
<accession>A0A6J1PU86</accession>
<keyword evidence="2" id="KW-1185">Reference proteome</keyword>
<evidence type="ECO:0000256" key="1">
    <source>
        <dbReference type="SAM" id="MobiDB-lite"/>
    </source>
</evidence>
<feature type="compositionally biased region" description="Basic and acidic residues" evidence="1">
    <location>
        <begin position="153"/>
        <end position="166"/>
    </location>
</feature>
<dbReference type="RefSeq" id="XP_024873419.1">
    <property type="nucleotide sequence ID" value="XM_025017651.1"/>
</dbReference>
<evidence type="ECO:0000313" key="2">
    <source>
        <dbReference type="Proteomes" id="UP000504618"/>
    </source>
</evidence>
<proteinExistence type="predicted"/>
<dbReference type="AlphaFoldDB" id="A0A6J1PU86"/>
<feature type="region of interest" description="Disordered" evidence="1">
    <location>
        <begin position="153"/>
        <end position="186"/>
    </location>
</feature>
<dbReference type="OrthoDB" id="2121607at2759"/>
<organism evidence="2 3">
    <name type="scientific">Temnothorax curvispinosus</name>
    <dbReference type="NCBI Taxonomy" id="300111"/>
    <lineage>
        <taxon>Eukaryota</taxon>
        <taxon>Metazoa</taxon>
        <taxon>Ecdysozoa</taxon>
        <taxon>Arthropoda</taxon>
        <taxon>Hexapoda</taxon>
        <taxon>Insecta</taxon>
        <taxon>Pterygota</taxon>
        <taxon>Neoptera</taxon>
        <taxon>Endopterygota</taxon>
        <taxon>Hymenoptera</taxon>
        <taxon>Apocrita</taxon>
        <taxon>Aculeata</taxon>
        <taxon>Formicoidea</taxon>
        <taxon>Formicidae</taxon>
        <taxon>Myrmicinae</taxon>
        <taxon>Temnothorax</taxon>
    </lineage>
</organism>
<gene>
    <name evidence="3" type="primary">LOC112455622</name>
</gene>
<dbReference type="GeneID" id="112455622"/>